<reference evidence="2" key="2">
    <citation type="submission" date="2013-04" db="UniProtKB">
        <authorList>
            <consortium name="EnsemblPlants"/>
        </authorList>
    </citation>
    <scope>IDENTIFICATION</scope>
</reference>
<dbReference type="eggNOG" id="ENOG502R664">
    <property type="taxonomic scope" value="Eukaryota"/>
</dbReference>
<protein>
    <submittedName>
        <fullName evidence="2">Uncharacterized protein</fullName>
    </submittedName>
</protein>
<organism evidence="2">
    <name type="scientific">Oryza brachyantha</name>
    <name type="common">malo sina</name>
    <dbReference type="NCBI Taxonomy" id="4533"/>
    <lineage>
        <taxon>Eukaryota</taxon>
        <taxon>Viridiplantae</taxon>
        <taxon>Streptophyta</taxon>
        <taxon>Embryophyta</taxon>
        <taxon>Tracheophyta</taxon>
        <taxon>Spermatophyta</taxon>
        <taxon>Magnoliopsida</taxon>
        <taxon>Liliopsida</taxon>
        <taxon>Poales</taxon>
        <taxon>Poaceae</taxon>
        <taxon>BOP clade</taxon>
        <taxon>Oryzoideae</taxon>
        <taxon>Oryzeae</taxon>
        <taxon>Oryzinae</taxon>
        <taxon>Oryza</taxon>
    </lineage>
</organism>
<evidence type="ECO:0000256" key="1">
    <source>
        <dbReference type="SAM" id="MobiDB-lite"/>
    </source>
</evidence>
<evidence type="ECO:0000313" key="3">
    <source>
        <dbReference type="Proteomes" id="UP000006038"/>
    </source>
</evidence>
<name>J3LML1_ORYBR</name>
<dbReference type="HOGENOM" id="CLU_1631374_0_0_1"/>
<evidence type="ECO:0000313" key="2">
    <source>
        <dbReference type="EnsemblPlants" id="OB03G22870.1"/>
    </source>
</evidence>
<accession>J3LML1</accession>
<feature type="region of interest" description="Disordered" evidence="1">
    <location>
        <begin position="104"/>
        <end position="149"/>
    </location>
</feature>
<proteinExistence type="predicted"/>
<dbReference type="Gramene" id="OB03G22870.1">
    <property type="protein sequence ID" value="OB03G22870.1"/>
    <property type="gene ID" value="OB03G22870"/>
</dbReference>
<keyword evidence="3" id="KW-1185">Reference proteome</keyword>
<dbReference type="AlphaFoldDB" id="J3LML1"/>
<reference evidence="2" key="1">
    <citation type="journal article" date="2013" name="Nat. Commun.">
        <title>Whole-genome sequencing of Oryza brachyantha reveals mechanisms underlying Oryza genome evolution.</title>
        <authorList>
            <person name="Chen J."/>
            <person name="Huang Q."/>
            <person name="Gao D."/>
            <person name="Wang J."/>
            <person name="Lang Y."/>
            <person name="Liu T."/>
            <person name="Li B."/>
            <person name="Bai Z."/>
            <person name="Luis Goicoechea J."/>
            <person name="Liang C."/>
            <person name="Chen C."/>
            <person name="Zhang W."/>
            <person name="Sun S."/>
            <person name="Liao Y."/>
            <person name="Zhang X."/>
            <person name="Yang L."/>
            <person name="Song C."/>
            <person name="Wang M."/>
            <person name="Shi J."/>
            <person name="Liu G."/>
            <person name="Liu J."/>
            <person name="Zhou H."/>
            <person name="Zhou W."/>
            <person name="Yu Q."/>
            <person name="An N."/>
            <person name="Chen Y."/>
            <person name="Cai Q."/>
            <person name="Wang B."/>
            <person name="Liu B."/>
            <person name="Min J."/>
            <person name="Huang Y."/>
            <person name="Wu H."/>
            <person name="Li Z."/>
            <person name="Zhang Y."/>
            <person name="Yin Y."/>
            <person name="Song W."/>
            <person name="Jiang J."/>
            <person name="Jackson S.A."/>
            <person name="Wing R.A."/>
            <person name="Wang J."/>
            <person name="Chen M."/>
        </authorList>
    </citation>
    <scope>NUCLEOTIDE SEQUENCE [LARGE SCALE GENOMIC DNA]</scope>
    <source>
        <strain evidence="2">cv. IRGC 101232</strain>
    </source>
</reference>
<dbReference type="Proteomes" id="UP000006038">
    <property type="component" value="Chromosome 3"/>
</dbReference>
<dbReference type="EnsemblPlants" id="OB03G22870.1">
    <property type="protein sequence ID" value="OB03G22870.1"/>
    <property type="gene ID" value="OB03G22870"/>
</dbReference>
<sequence length="163" mass="17802">LVEEEEMVSAPAAAPVVKEKTLFPPGGYNTQCKPPARITRADRCGPGSLEAFLESVVAARGTGGAGESTAQGVRLRGSRWAEITEAKARRQRYLRDYCPFQREDEQEEVAGHAVAEQPASCPAPEGGDDDDDDATGVRDRQARPVRGTTEYNVMRQEFLRSYS</sequence>